<dbReference type="OrthoDB" id="9777124at2"/>
<evidence type="ECO:0000313" key="11">
    <source>
        <dbReference type="EMBL" id="VVD80067.1"/>
    </source>
</evidence>
<dbReference type="Proteomes" id="UP000384354">
    <property type="component" value="Unassembled WGS sequence"/>
</dbReference>
<keyword evidence="9 10" id="KW-1208">Phospholipid metabolism</keyword>
<dbReference type="EMBL" id="CABPSL010000002">
    <property type="protein sequence ID" value="VVD80067.1"/>
    <property type="molecule type" value="Genomic_DNA"/>
</dbReference>
<comment type="function">
    <text evidence="10">Catalyzes the transfer of an acyl group from acyl-phosphate (acyl-PO(4)) to glycerol-3-phosphate (G3P) to form lysophosphatidic acid (LPA). This enzyme utilizes acyl-phosphate as fatty acyl donor, but not acyl-CoA or acyl-ACP.</text>
</comment>
<evidence type="ECO:0000256" key="8">
    <source>
        <dbReference type="ARBA" id="ARBA00023209"/>
    </source>
</evidence>
<dbReference type="NCBIfam" id="TIGR00023">
    <property type="entry name" value="glycerol-3-phosphate 1-O-acyltransferase PlsY"/>
    <property type="match status" value="1"/>
</dbReference>
<reference evidence="11 12" key="1">
    <citation type="submission" date="2019-08" db="EMBL/GenBank/DDBJ databases">
        <authorList>
            <person name="Peeters C."/>
        </authorList>
    </citation>
    <scope>NUCLEOTIDE SEQUENCE [LARGE SCALE GENOMIC DNA]</scope>
    <source>
        <strain evidence="11 12">LMG 31106</strain>
    </source>
</reference>
<evidence type="ECO:0000256" key="9">
    <source>
        <dbReference type="ARBA" id="ARBA00023264"/>
    </source>
</evidence>
<dbReference type="PANTHER" id="PTHR30309:SF0">
    <property type="entry name" value="GLYCEROL-3-PHOSPHATE ACYLTRANSFERASE-RELATED"/>
    <property type="match status" value="1"/>
</dbReference>
<evidence type="ECO:0000256" key="4">
    <source>
        <dbReference type="ARBA" id="ARBA00022692"/>
    </source>
</evidence>
<comment type="similarity">
    <text evidence="10">Belongs to the PlsY family.</text>
</comment>
<keyword evidence="3 10" id="KW-0808">Transferase</keyword>
<comment type="subunit">
    <text evidence="10">Probably interacts with PlsX.</text>
</comment>
<sequence length="202" mass="21341">MATLVFIVLAYLIGSLPFAVIVSRTMGLADPRSYGSGNPGATNVLRSGNKKAAVLTLIGDALKGWLAVYLAQRFADTWGVGDFGLAAVALAVFMGHLYPVFLRFAGGKGVATAAGVLFAIHPVLGLAVIATWLIIAIFFRYSSLAALVAAVFAPLYYVFMSGFGPYAPAVIVMAILLVYRHRANIGKLMAGKESRIGQKKAK</sequence>
<evidence type="ECO:0000256" key="2">
    <source>
        <dbReference type="ARBA" id="ARBA00022516"/>
    </source>
</evidence>
<keyword evidence="11" id="KW-0012">Acyltransferase</keyword>
<protein>
    <recommendedName>
        <fullName evidence="10">Glycerol-3-phosphate acyltransferase</fullName>
    </recommendedName>
    <alternativeName>
        <fullName evidence="10">Acyl-PO4 G3P acyltransferase</fullName>
    </alternativeName>
    <alternativeName>
        <fullName evidence="10">Acyl-phosphate--glycerol-3-phosphate acyltransferase</fullName>
    </alternativeName>
    <alternativeName>
        <fullName evidence="10">G3P acyltransferase</fullName>
        <shortName evidence="10">GPAT</shortName>
        <ecNumber evidence="10">2.3.1.275</ecNumber>
    </alternativeName>
    <alternativeName>
        <fullName evidence="10">Lysophosphatidic acid synthase</fullName>
        <shortName evidence="10">LPA synthase</shortName>
    </alternativeName>
</protein>
<dbReference type="HAMAP" id="MF_01043">
    <property type="entry name" value="PlsY"/>
    <property type="match status" value="1"/>
</dbReference>
<evidence type="ECO:0000256" key="7">
    <source>
        <dbReference type="ARBA" id="ARBA00023136"/>
    </source>
</evidence>
<evidence type="ECO:0000256" key="3">
    <source>
        <dbReference type="ARBA" id="ARBA00022679"/>
    </source>
</evidence>
<gene>
    <name evidence="10 11" type="primary">plsY</name>
    <name evidence="11" type="ORF">PCE31106_01058</name>
</gene>
<evidence type="ECO:0000256" key="10">
    <source>
        <dbReference type="HAMAP-Rule" id="MF_01043"/>
    </source>
</evidence>
<dbReference type="RefSeq" id="WP_150562616.1">
    <property type="nucleotide sequence ID" value="NZ_CABPSL010000002.1"/>
</dbReference>
<dbReference type="GO" id="GO:0008654">
    <property type="term" value="P:phospholipid biosynthetic process"/>
    <property type="evidence" value="ECO:0007669"/>
    <property type="project" value="UniProtKB-UniRule"/>
</dbReference>
<keyword evidence="2 10" id="KW-0444">Lipid biosynthesis</keyword>
<comment type="pathway">
    <text evidence="10">Lipid metabolism; phospholipid metabolism.</text>
</comment>
<feature type="transmembrane region" description="Helical" evidence="10">
    <location>
        <begin position="113"/>
        <end position="134"/>
    </location>
</feature>
<comment type="catalytic activity">
    <reaction evidence="10">
        <text>an acyl phosphate + sn-glycerol 3-phosphate = a 1-acyl-sn-glycero-3-phosphate + phosphate</text>
        <dbReference type="Rhea" id="RHEA:34075"/>
        <dbReference type="ChEBI" id="CHEBI:43474"/>
        <dbReference type="ChEBI" id="CHEBI:57597"/>
        <dbReference type="ChEBI" id="CHEBI:57970"/>
        <dbReference type="ChEBI" id="CHEBI:59918"/>
        <dbReference type="EC" id="2.3.1.275"/>
    </reaction>
</comment>
<keyword evidence="5 10" id="KW-1133">Transmembrane helix</keyword>
<evidence type="ECO:0000256" key="1">
    <source>
        <dbReference type="ARBA" id="ARBA00022475"/>
    </source>
</evidence>
<feature type="transmembrane region" description="Helical" evidence="10">
    <location>
        <begin position="163"/>
        <end position="179"/>
    </location>
</feature>
<comment type="subcellular location">
    <subcellularLocation>
        <location evidence="10">Cell membrane</location>
        <topology evidence="10">Multi-pass membrane protein</topology>
    </subcellularLocation>
</comment>
<organism evidence="11 12">
    <name type="scientific">Pandoraea cepalis</name>
    <dbReference type="NCBI Taxonomy" id="2508294"/>
    <lineage>
        <taxon>Bacteria</taxon>
        <taxon>Pseudomonadati</taxon>
        <taxon>Pseudomonadota</taxon>
        <taxon>Betaproteobacteria</taxon>
        <taxon>Burkholderiales</taxon>
        <taxon>Burkholderiaceae</taxon>
        <taxon>Pandoraea</taxon>
    </lineage>
</organism>
<dbReference type="GO" id="GO:0005886">
    <property type="term" value="C:plasma membrane"/>
    <property type="evidence" value="ECO:0007669"/>
    <property type="project" value="UniProtKB-SubCell"/>
</dbReference>
<dbReference type="SMART" id="SM01207">
    <property type="entry name" value="G3P_acyltransf"/>
    <property type="match status" value="1"/>
</dbReference>
<dbReference type="Pfam" id="PF02660">
    <property type="entry name" value="G3P_acyltransf"/>
    <property type="match status" value="1"/>
</dbReference>
<dbReference type="AlphaFoldDB" id="A0A5E4SWQ1"/>
<dbReference type="PANTHER" id="PTHR30309">
    <property type="entry name" value="INNER MEMBRANE PROTEIN YGIH"/>
    <property type="match status" value="1"/>
</dbReference>
<evidence type="ECO:0000256" key="5">
    <source>
        <dbReference type="ARBA" id="ARBA00022989"/>
    </source>
</evidence>
<dbReference type="EC" id="2.3.1.275" evidence="10"/>
<keyword evidence="1 10" id="KW-1003">Cell membrane</keyword>
<proteinExistence type="inferred from homology"/>
<comment type="caution">
    <text evidence="10">Lacks conserved residue(s) required for the propagation of feature annotation.</text>
</comment>
<dbReference type="GO" id="GO:0043772">
    <property type="term" value="F:acyl-phosphate glycerol-3-phosphate acyltransferase activity"/>
    <property type="evidence" value="ECO:0007669"/>
    <property type="project" value="UniProtKB-UniRule"/>
</dbReference>
<keyword evidence="8 10" id="KW-0594">Phospholipid biosynthesis</keyword>
<keyword evidence="7 10" id="KW-0472">Membrane</keyword>
<evidence type="ECO:0000256" key="6">
    <source>
        <dbReference type="ARBA" id="ARBA00023098"/>
    </source>
</evidence>
<name>A0A5E4SWQ1_9BURK</name>
<feature type="transmembrane region" description="Helical" evidence="10">
    <location>
        <begin position="83"/>
        <end position="101"/>
    </location>
</feature>
<dbReference type="InterPro" id="IPR003811">
    <property type="entry name" value="G3P_acylTferase_PlsY"/>
</dbReference>
<dbReference type="UniPathway" id="UPA00085"/>
<evidence type="ECO:0000313" key="12">
    <source>
        <dbReference type="Proteomes" id="UP000384354"/>
    </source>
</evidence>
<keyword evidence="6 10" id="KW-0443">Lipid metabolism</keyword>
<keyword evidence="4 10" id="KW-0812">Transmembrane</keyword>
<accession>A0A5E4SWQ1</accession>